<gene>
    <name evidence="1" type="ORF">LARSCL_LOCUS13753</name>
</gene>
<organism evidence="1 2">
    <name type="scientific">Larinioides sclopetarius</name>
    <dbReference type="NCBI Taxonomy" id="280406"/>
    <lineage>
        <taxon>Eukaryota</taxon>
        <taxon>Metazoa</taxon>
        <taxon>Ecdysozoa</taxon>
        <taxon>Arthropoda</taxon>
        <taxon>Chelicerata</taxon>
        <taxon>Arachnida</taxon>
        <taxon>Araneae</taxon>
        <taxon>Araneomorphae</taxon>
        <taxon>Entelegynae</taxon>
        <taxon>Araneoidea</taxon>
        <taxon>Araneidae</taxon>
        <taxon>Larinioides</taxon>
    </lineage>
</organism>
<proteinExistence type="predicted"/>
<dbReference type="Proteomes" id="UP001497382">
    <property type="component" value="Unassembled WGS sequence"/>
</dbReference>
<sequence length="132" mass="14817">MDILISISATCIPSLHCVRYDSKTASSRDKQHHHQFSASQSDWFSLPICYLGTCYCTPCAASWGQGTGVWNLSIDIPLKIHEALLNRRPLIIWDEGQEKQSELKVVSPGPSKSFLSELPETFDLRSEPRIVV</sequence>
<keyword evidence="2" id="KW-1185">Reference proteome</keyword>
<evidence type="ECO:0000313" key="2">
    <source>
        <dbReference type="Proteomes" id="UP001497382"/>
    </source>
</evidence>
<reference evidence="1 2" key="1">
    <citation type="submission" date="2024-04" db="EMBL/GenBank/DDBJ databases">
        <authorList>
            <person name="Rising A."/>
            <person name="Reimegard J."/>
            <person name="Sonavane S."/>
            <person name="Akerstrom W."/>
            <person name="Nylinder S."/>
            <person name="Hedman E."/>
            <person name="Kallberg Y."/>
        </authorList>
    </citation>
    <scope>NUCLEOTIDE SEQUENCE [LARGE SCALE GENOMIC DNA]</scope>
</reference>
<comment type="caution">
    <text evidence="1">The sequence shown here is derived from an EMBL/GenBank/DDBJ whole genome shotgun (WGS) entry which is preliminary data.</text>
</comment>
<accession>A0AAV2ANU8</accession>
<name>A0AAV2ANU8_9ARAC</name>
<protein>
    <submittedName>
        <fullName evidence="1">Uncharacterized protein</fullName>
    </submittedName>
</protein>
<evidence type="ECO:0000313" key="1">
    <source>
        <dbReference type="EMBL" id="CAL1285522.1"/>
    </source>
</evidence>
<dbReference type="AlphaFoldDB" id="A0AAV2ANU8"/>
<dbReference type="EMBL" id="CAXIEN010000192">
    <property type="protein sequence ID" value="CAL1285522.1"/>
    <property type="molecule type" value="Genomic_DNA"/>
</dbReference>